<organism evidence="1 2">
    <name type="scientific">Mycena citricolor</name>
    <dbReference type="NCBI Taxonomy" id="2018698"/>
    <lineage>
        <taxon>Eukaryota</taxon>
        <taxon>Fungi</taxon>
        <taxon>Dikarya</taxon>
        <taxon>Basidiomycota</taxon>
        <taxon>Agaricomycotina</taxon>
        <taxon>Agaricomycetes</taxon>
        <taxon>Agaricomycetidae</taxon>
        <taxon>Agaricales</taxon>
        <taxon>Marasmiineae</taxon>
        <taxon>Mycenaceae</taxon>
        <taxon>Mycena</taxon>
    </lineage>
</organism>
<name>A0AAD2GS65_9AGAR</name>
<keyword evidence="2" id="KW-1185">Reference proteome</keyword>
<reference evidence="1" key="1">
    <citation type="submission" date="2023-11" db="EMBL/GenBank/DDBJ databases">
        <authorList>
            <person name="De Vega J J."/>
            <person name="De Vega J J."/>
        </authorList>
    </citation>
    <scope>NUCLEOTIDE SEQUENCE</scope>
</reference>
<sequence length="77" mass="8673">MYSEPPTIEKTAAHERSQFAIYSGGFFRVQVPWPRSYCNSTSCPRSQNCCEVSPNLKDFGSNNECLLTLEVRMGSMS</sequence>
<evidence type="ECO:0000313" key="1">
    <source>
        <dbReference type="EMBL" id="CAK5262125.1"/>
    </source>
</evidence>
<comment type="caution">
    <text evidence="1">The sequence shown here is derived from an EMBL/GenBank/DDBJ whole genome shotgun (WGS) entry which is preliminary data.</text>
</comment>
<accession>A0AAD2GS65</accession>
<dbReference type="EMBL" id="CAVNYO010000009">
    <property type="protein sequence ID" value="CAK5262125.1"/>
    <property type="molecule type" value="Genomic_DNA"/>
</dbReference>
<gene>
    <name evidence="1" type="ORF">MYCIT1_LOCUS606</name>
</gene>
<dbReference type="Proteomes" id="UP001295794">
    <property type="component" value="Unassembled WGS sequence"/>
</dbReference>
<dbReference type="AlphaFoldDB" id="A0AAD2GS65"/>
<evidence type="ECO:0000313" key="2">
    <source>
        <dbReference type="Proteomes" id="UP001295794"/>
    </source>
</evidence>
<protein>
    <submittedName>
        <fullName evidence="1">Uncharacterized protein</fullName>
    </submittedName>
</protein>
<proteinExistence type="predicted"/>